<dbReference type="STRING" id="5288.A0A5C5G3E4"/>
<proteinExistence type="inferred from homology"/>
<dbReference type="GO" id="GO:0016567">
    <property type="term" value="P:protein ubiquitination"/>
    <property type="evidence" value="ECO:0007669"/>
    <property type="project" value="TreeGrafter"/>
</dbReference>
<keyword evidence="1 3" id="KW-0802">TPR repeat</keyword>
<dbReference type="GO" id="GO:0005737">
    <property type="term" value="C:cytoplasm"/>
    <property type="evidence" value="ECO:0007669"/>
    <property type="project" value="TreeGrafter"/>
</dbReference>
<dbReference type="GO" id="GO:0005680">
    <property type="term" value="C:anaphase-promoting complex"/>
    <property type="evidence" value="ECO:0007669"/>
    <property type="project" value="TreeGrafter"/>
</dbReference>
<dbReference type="InterPro" id="IPR019734">
    <property type="entry name" value="TPR_rpt"/>
</dbReference>
<evidence type="ECO:0000256" key="4">
    <source>
        <dbReference type="SAM" id="MobiDB-lite"/>
    </source>
</evidence>
<dbReference type="PROSITE" id="PS50293">
    <property type="entry name" value="TPR_REGION"/>
    <property type="match status" value="1"/>
</dbReference>
<feature type="repeat" description="TPR" evidence="3">
    <location>
        <begin position="787"/>
        <end position="820"/>
    </location>
</feature>
<keyword evidence="6" id="KW-1185">Reference proteome</keyword>
<feature type="compositionally biased region" description="Basic and acidic residues" evidence="4">
    <location>
        <begin position="450"/>
        <end position="460"/>
    </location>
</feature>
<dbReference type="PROSITE" id="PS50005">
    <property type="entry name" value="TPR"/>
    <property type="match status" value="3"/>
</dbReference>
<dbReference type="OrthoDB" id="10248520at2759"/>
<sequence>MASRRPPPPSAPPPPAPAHAYKLALLRHLAQAALLHSHTSALFFAERLHALEPAAEPSAHLVAACLIAAGKHSDALWILRQPVTFVPASSSDPQGADDPFLAGRRWPQASTSAGRLTRPAAEASVRCARLYGQACLALKRDKEGREALARVLQPGTPLAPATPAHPDPDVSLLVGGGAAAWLAPLDEGAVVELEMARLACRGGDYERAVQSFRNVVVKAPTCWEAIEALCALGMPPDIDGLLPLKPRSHPPSVHSAPLQQQPRPLATANAVPAPLGPSQTAAVNAGLGAYGAAARTRSGLVDGSGGLFTPTEIAVKPGGLFGANAKGKGKEVGTGLFGATQAPPGLRRTGSGRYADMTVDLSAADESSFDASFYPTAPLSFAPSNAAIPPASRQATSAAGSLFTPPAGSLPAATAPGVKRTRAGTIAPASVSTAAPPVEDDAARPGRRIVRGEGKSRRGDAASASSTGVAGPAAPATRRSSRLSGHAAAAAAAAGGVAMAVSRSQTSATGRGAGAGAAGGGARDKKRNKGGAGPSVLSDAGSEPISHSSSPAPSSPANGNGSATAAMVDPVARDEAQDYVLRVLRSFARAAVAAARYECKGAIEALAELPVEQMRTWRALVMLAKTHYEMLNYAQAEKAFQQARQVAPYLFDGMELYSATLWHLRAPTALSSLAQELMVVDPHHPSSWIASGNVFSQVEDHASALRCFKRAAQLDDTCVYAYTLSGHECVMLEEWERALGFFRESVRRDPLHYNAWFGLGNVYLKTGKYALADYHFRRALEINPHNVTLICCVGTVLEKLRRPREALDMYERAAAIQPESPLVRFKRVRLLIALQRYSSAEADLLALRHQAPTEPNVHYLLGKLYRVLGRKADMHRAFALAQDLEPRMASLIREQIERVHTEAAAGMDVDQSA</sequence>
<comment type="caution">
    <text evidence="5">The sequence shown here is derived from an EMBL/GenBank/DDBJ whole genome shotgun (WGS) entry which is preliminary data.</text>
</comment>
<name>A0A5C5G3E4_9BASI</name>
<evidence type="ECO:0000256" key="1">
    <source>
        <dbReference type="ARBA" id="ARBA00022803"/>
    </source>
</evidence>
<protein>
    <submittedName>
        <fullName evidence="5">Putative 20S cyclosome subunit BimA/Nuc2/Cdc27</fullName>
    </submittedName>
</protein>
<feature type="compositionally biased region" description="Low complexity" evidence="4">
    <location>
        <begin position="540"/>
        <end position="563"/>
    </location>
</feature>
<comment type="similarity">
    <text evidence="2">Belongs to the APC3/CDC27 family.</text>
</comment>
<dbReference type="PANTHER" id="PTHR12558:SF13">
    <property type="entry name" value="CELL DIVISION CYCLE PROTEIN 27 HOMOLOG"/>
    <property type="match status" value="1"/>
</dbReference>
<organism evidence="5 6">
    <name type="scientific">Rhodotorula diobovata</name>
    <dbReference type="NCBI Taxonomy" id="5288"/>
    <lineage>
        <taxon>Eukaryota</taxon>
        <taxon>Fungi</taxon>
        <taxon>Dikarya</taxon>
        <taxon>Basidiomycota</taxon>
        <taxon>Pucciniomycotina</taxon>
        <taxon>Microbotryomycetes</taxon>
        <taxon>Sporidiobolales</taxon>
        <taxon>Sporidiobolaceae</taxon>
        <taxon>Rhodotorula</taxon>
    </lineage>
</organism>
<dbReference type="SMART" id="SM00028">
    <property type="entry name" value="TPR"/>
    <property type="match status" value="7"/>
</dbReference>
<dbReference type="GO" id="GO:0007091">
    <property type="term" value="P:metaphase/anaphase transition of mitotic cell cycle"/>
    <property type="evidence" value="ECO:0007669"/>
    <property type="project" value="TreeGrafter"/>
</dbReference>
<dbReference type="AlphaFoldDB" id="A0A5C5G3E4"/>
<reference evidence="5 6" key="1">
    <citation type="submission" date="2019-03" db="EMBL/GenBank/DDBJ databases">
        <title>Rhodosporidium diobovatum UCD-FST 08-225 genome sequencing, assembly, and annotation.</title>
        <authorList>
            <person name="Fakankun I.U."/>
            <person name="Fristensky B."/>
            <person name="Levin D.B."/>
        </authorList>
    </citation>
    <scope>NUCLEOTIDE SEQUENCE [LARGE SCALE GENOMIC DNA]</scope>
    <source>
        <strain evidence="5 6">UCD-FST 08-225</strain>
    </source>
</reference>
<dbReference type="Proteomes" id="UP000311382">
    <property type="component" value="Unassembled WGS sequence"/>
</dbReference>
<feature type="compositionally biased region" description="Gly residues" evidence="4">
    <location>
        <begin position="511"/>
        <end position="521"/>
    </location>
</feature>
<dbReference type="GO" id="GO:0051301">
    <property type="term" value="P:cell division"/>
    <property type="evidence" value="ECO:0007669"/>
    <property type="project" value="TreeGrafter"/>
</dbReference>
<dbReference type="InterPro" id="IPR011990">
    <property type="entry name" value="TPR-like_helical_dom_sf"/>
</dbReference>
<gene>
    <name evidence="5" type="ORF">DMC30DRAFT_444174</name>
</gene>
<feature type="compositionally biased region" description="Low complexity" evidence="4">
    <location>
        <begin position="427"/>
        <end position="437"/>
    </location>
</feature>
<feature type="repeat" description="TPR" evidence="3">
    <location>
        <begin position="685"/>
        <end position="718"/>
    </location>
</feature>
<evidence type="ECO:0000256" key="2">
    <source>
        <dbReference type="ARBA" id="ARBA00038210"/>
    </source>
</evidence>
<accession>A0A5C5G3E4</accession>
<dbReference type="Gene3D" id="1.25.40.10">
    <property type="entry name" value="Tetratricopeptide repeat domain"/>
    <property type="match status" value="5"/>
</dbReference>
<evidence type="ECO:0000256" key="3">
    <source>
        <dbReference type="PROSITE-ProRule" id="PRU00339"/>
    </source>
</evidence>
<dbReference type="EMBL" id="SOZI01000009">
    <property type="protein sequence ID" value="TNY23630.1"/>
    <property type="molecule type" value="Genomic_DNA"/>
</dbReference>
<feature type="region of interest" description="Disordered" evidence="4">
    <location>
        <begin position="426"/>
        <end position="482"/>
    </location>
</feature>
<dbReference type="Pfam" id="PF00515">
    <property type="entry name" value="TPR_1"/>
    <property type="match status" value="1"/>
</dbReference>
<dbReference type="Pfam" id="PF14559">
    <property type="entry name" value="TPR_19"/>
    <property type="match status" value="1"/>
</dbReference>
<feature type="region of interest" description="Disordered" evidence="4">
    <location>
        <begin position="505"/>
        <end position="564"/>
    </location>
</feature>
<dbReference type="PANTHER" id="PTHR12558">
    <property type="entry name" value="CELL DIVISION CYCLE 16,23,27"/>
    <property type="match status" value="1"/>
</dbReference>
<dbReference type="SUPFAM" id="SSF48452">
    <property type="entry name" value="TPR-like"/>
    <property type="match status" value="2"/>
</dbReference>
<evidence type="ECO:0000313" key="5">
    <source>
        <dbReference type="EMBL" id="TNY23630.1"/>
    </source>
</evidence>
<evidence type="ECO:0000313" key="6">
    <source>
        <dbReference type="Proteomes" id="UP000311382"/>
    </source>
</evidence>
<feature type="repeat" description="TPR" evidence="3">
    <location>
        <begin position="753"/>
        <end position="786"/>
    </location>
</feature>
<dbReference type="GO" id="GO:0031145">
    <property type="term" value="P:anaphase-promoting complex-dependent catabolic process"/>
    <property type="evidence" value="ECO:0007669"/>
    <property type="project" value="TreeGrafter"/>
</dbReference>